<comment type="caution">
    <text evidence="11">The sequence shown here is derived from an EMBL/GenBank/DDBJ whole genome shotgun (WGS) entry which is preliminary data.</text>
</comment>
<evidence type="ECO:0000313" key="11">
    <source>
        <dbReference type="EMBL" id="CAF0796598.1"/>
    </source>
</evidence>
<feature type="transmembrane region" description="Helical" evidence="9">
    <location>
        <begin position="316"/>
        <end position="340"/>
    </location>
</feature>
<accession>A0A813SKZ3</accession>
<evidence type="ECO:0000313" key="12">
    <source>
        <dbReference type="Proteomes" id="UP000663879"/>
    </source>
</evidence>
<keyword evidence="5 9" id="KW-1133">Transmembrane helix</keyword>
<feature type="transmembrane region" description="Helical" evidence="9">
    <location>
        <begin position="102"/>
        <end position="124"/>
    </location>
</feature>
<evidence type="ECO:0000256" key="2">
    <source>
        <dbReference type="ARBA" id="ARBA00022448"/>
    </source>
</evidence>
<evidence type="ECO:0000256" key="10">
    <source>
        <dbReference type="SAM" id="MobiDB-lite"/>
    </source>
</evidence>
<dbReference type="Pfam" id="PF00876">
    <property type="entry name" value="Innexin"/>
    <property type="match status" value="1"/>
</dbReference>
<dbReference type="PROSITE" id="PS51013">
    <property type="entry name" value="PANNEXIN"/>
    <property type="match status" value="1"/>
</dbReference>
<comment type="subcellular location">
    <subcellularLocation>
        <location evidence="1 9">Cell membrane</location>
        <topology evidence="1 9">Multi-pass membrane protein</topology>
    </subcellularLocation>
</comment>
<proteinExistence type="inferred from homology"/>
<feature type="transmembrane region" description="Helical" evidence="9">
    <location>
        <begin position="28"/>
        <end position="45"/>
    </location>
</feature>
<dbReference type="PANTHER" id="PTHR11893">
    <property type="entry name" value="INNEXIN"/>
    <property type="match status" value="1"/>
</dbReference>
<evidence type="ECO:0000256" key="1">
    <source>
        <dbReference type="ARBA" id="ARBA00004651"/>
    </source>
</evidence>
<name>A0A813SKZ3_9BILA</name>
<dbReference type="GO" id="GO:0034220">
    <property type="term" value="P:monoatomic ion transmembrane transport"/>
    <property type="evidence" value="ECO:0007669"/>
    <property type="project" value="UniProtKB-KW"/>
</dbReference>
<gene>
    <name evidence="9" type="primary">inx</name>
    <name evidence="11" type="ORF">OXX778_LOCUS6245</name>
</gene>
<dbReference type="PANTHER" id="PTHR11893:SF36">
    <property type="entry name" value="INNEXIN-5"/>
    <property type="match status" value="1"/>
</dbReference>
<keyword evidence="2 9" id="KW-0813">Transport</keyword>
<keyword evidence="7 9" id="KW-0472">Membrane</keyword>
<evidence type="ECO:0000256" key="6">
    <source>
        <dbReference type="ARBA" id="ARBA00023065"/>
    </source>
</evidence>
<feature type="compositionally biased region" description="Low complexity" evidence="10">
    <location>
        <begin position="429"/>
        <end position="438"/>
    </location>
</feature>
<evidence type="ECO:0000256" key="9">
    <source>
        <dbReference type="RuleBase" id="RU010713"/>
    </source>
</evidence>
<comment type="similarity">
    <text evidence="9">Belongs to the pannexin family.</text>
</comment>
<sequence length="464" mass="53404">MDLFTTVARLPYSILGHHRNDTVIADRLNYKYTVILFVIFSIVVSNKQFGSEQIVCWSPGHFVQNYVNYVNQVCWVSNTFYASMDEHLTKDHPDRKSRVLKYYQWVPFILLFQAFLFYTPRLIWRALSTKSGLNIANLVQAARSYQSSEKFQDRDKIMLYMIKSLDQYSYTRRKRKGGISKKCDCDIQQLCFTDASCCCCAGSSSGNMIGSSSNNQGAIGGTYLVCLYFLIKLFYLSNSLGQLFLLNVLLGHKNFHLYGIEIMQNIMQGRDASDSVYFPRVTMCDFKVRDVAQVHTYTVQCVLPINLFNEKVFMFVWFWLAFVSFVNFYDLIAWIMRCFFSNVRYQYVKYRIELMQQESHLRKFICKDFVFRYLQQDGCLVLRLVAMNSSDLVASELINELWRKYTEKYRTGSGGGSGGVGGRDGQSGGHQLQSGGSSTIIRSNRQMRGPGGRDQSPGKDPTEL</sequence>
<feature type="compositionally biased region" description="Gly residues" evidence="10">
    <location>
        <begin position="412"/>
        <end position="428"/>
    </location>
</feature>
<keyword evidence="12" id="KW-1185">Reference proteome</keyword>
<dbReference type="GO" id="GO:0005921">
    <property type="term" value="C:gap junction"/>
    <property type="evidence" value="ECO:0007669"/>
    <property type="project" value="UniProtKB-UniRule"/>
</dbReference>
<keyword evidence="3" id="KW-1003">Cell membrane</keyword>
<evidence type="ECO:0000256" key="4">
    <source>
        <dbReference type="ARBA" id="ARBA00022692"/>
    </source>
</evidence>
<reference evidence="11" key="1">
    <citation type="submission" date="2021-02" db="EMBL/GenBank/DDBJ databases">
        <authorList>
            <person name="Nowell W R."/>
        </authorList>
    </citation>
    <scope>NUCLEOTIDE SEQUENCE</scope>
    <source>
        <strain evidence="11">Ploen Becks lab</strain>
    </source>
</reference>
<dbReference type="OrthoDB" id="5867527at2759"/>
<keyword evidence="8 9" id="KW-0407">Ion channel</keyword>
<feature type="region of interest" description="Disordered" evidence="10">
    <location>
        <begin position="411"/>
        <end position="464"/>
    </location>
</feature>
<comment type="function">
    <text evidence="9">Structural component of the gap junctions.</text>
</comment>
<dbReference type="AlphaFoldDB" id="A0A813SKZ3"/>
<keyword evidence="4 9" id="KW-0812">Transmembrane</keyword>
<evidence type="ECO:0000256" key="3">
    <source>
        <dbReference type="ARBA" id="ARBA00022475"/>
    </source>
</evidence>
<keyword evidence="6 9" id="KW-0406">Ion transport</keyword>
<dbReference type="Proteomes" id="UP000663879">
    <property type="component" value="Unassembled WGS sequence"/>
</dbReference>
<dbReference type="InterPro" id="IPR000990">
    <property type="entry name" value="Innexin"/>
</dbReference>
<organism evidence="11 12">
    <name type="scientific">Brachionus calyciflorus</name>
    <dbReference type="NCBI Taxonomy" id="104777"/>
    <lineage>
        <taxon>Eukaryota</taxon>
        <taxon>Metazoa</taxon>
        <taxon>Spiralia</taxon>
        <taxon>Gnathifera</taxon>
        <taxon>Rotifera</taxon>
        <taxon>Eurotatoria</taxon>
        <taxon>Monogononta</taxon>
        <taxon>Pseudotrocha</taxon>
        <taxon>Ploima</taxon>
        <taxon>Brachionidae</taxon>
        <taxon>Brachionus</taxon>
    </lineage>
</organism>
<protein>
    <recommendedName>
        <fullName evidence="9">Innexin</fullName>
    </recommendedName>
</protein>
<evidence type="ECO:0000256" key="8">
    <source>
        <dbReference type="ARBA" id="ARBA00023303"/>
    </source>
</evidence>
<dbReference type="GO" id="GO:0005886">
    <property type="term" value="C:plasma membrane"/>
    <property type="evidence" value="ECO:0007669"/>
    <property type="project" value="UniProtKB-SubCell"/>
</dbReference>
<dbReference type="EMBL" id="CAJNOC010000727">
    <property type="protein sequence ID" value="CAF0796598.1"/>
    <property type="molecule type" value="Genomic_DNA"/>
</dbReference>
<evidence type="ECO:0000256" key="7">
    <source>
        <dbReference type="ARBA" id="ARBA00023136"/>
    </source>
</evidence>
<feature type="transmembrane region" description="Helical" evidence="9">
    <location>
        <begin position="217"/>
        <end position="236"/>
    </location>
</feature>
<dbReference type="PRINTS" id="PR01262">
    <property type="entry name" value="INNEXIN"/>
</dbReference>
<evidence type="ECO:0000256" key="5">
    <source>
        <dbReference type="ARBA" id="ARBA00022989"/>
    </source>
</evidence>